<dbReference type="GO" id="GO:0007165">
    <property type="term" value="P:signal transduction"/>
    <property type="evidence" value="ECO:0007669"/>
    <property type="project" value="TreeGrafter"/>
</dbReference>
<feature type="binding site" evidence="1">
    <location>
        <position position="85"/>
    </location>
    <ligand>
        <name>Mg(2+)</name>
        <dbReference type="ChEBI" id="CHEBI:18420"/>
        <label>1</label>
        <note>catalytic</note>
    </ligand>
</feature>
<keyword evidence="2" id="KW-0378">Hydrolase</keyword>
<feature type="binding site" evidence="1">
    <location>
        <position position="86"/>
    </location>
    <ligand>
        <name>Mg(2+)</name>
        <dbReference type="ChEBI" id="CHEBI:18420"/>
        <label>1</label>
        <note>catalytic</note>
    </ligand>
</feature>
<dbReference type="Proteomes" id="UP000584931">
    <property type="component" value="Unassembled WGS sequence"/>
</dbReference>
<comment type="caution">
    <text evidence="2">The sequence shown here is derived from an EMBL/GenBank/DDBJ whole genome shotgun (WGS) entry which is preliminary data.</text>
</comment>
<sequence>MNDLDLAHSLADAADRITLGGIGKADLEVREKPDSSLVTGVDIAVEQALLKLIDIKRPGDTVISEEMRHPHEGVRSGRCWIIDPLDHTSNYIRGIPVYGTLIALEDDGEPVVGMVSAPGIRSRWWAHTGRGAYANGDPIHVSRVSELSDAYLTIAAPHRWDDAGLLPSLMDLTRRCRHLYGSGGFWGHMLVAEGRLDISLDPWGMPWDLAAVATIVSEAGGRFSDLNGKYSIDNQAAVLTNGILHETVLGFLGRVRG</sequence>
<dbReference type="GO" id="GO:0006020">
    <property type="term" value="P:inositol metabolic process"/>
    <property type="evidence" value="ECO:0007669"/>
    <property type="project" value="TreeGrafter"/>
</dbReference>
<evidence type="ECO:0000256" key="1">
    <source>
        <dbReference type="PIRSR" id="PIRSR600760-2"/>
    </source>
</evidence>
<dbReference type="GO" id="GO:0004401">
    <property type="term" value="F:histidinol-phosphatase activity"/>
    <property type="evidence" value="ECO:0007669"/>
    <property type="project" value="UniProtKB-EC"/>
</dbReference>
<proteinExistence type="predicted"/>
<dbReference type="InterPro" id="IPR000760">
    <property type="entry name" value="Inositol_monophosphatase-like"/>
</dbReference>
<dbReference type="GO" id="GO:0046872">
    <property type="term" value="F:metal ion binding"/>
    <property type="evidence" value="ECO:0007669"/>
    <property type="project" value="UniProtKB-KW"/>
</dbReference>
<dbReference type="EC" id="3.1.3.15" evidence="2"/>
<dbReference type="AlphaFoldDB" id="A0A7Z0BIJ9"/>
<name>A0A7Z0BIJ9_9ACTN</name>
<dbReference type="Pfam" id="PF00459">
    <property type="entry name" value="Inositol_P"/>
    <property type="match status" value="1"/>
</dbReference>
<accession>A0A7Z0BIJ9</accession>
<evidence type="ECO:0000313" key="2">
    <source>
        <dbReference type="EMBL" id="NYH50434.1"/>
    </source>
</evidence>
<reference evidence="2 3" key="1">
    <citation type="submission" date="2020-07" db="EMBL/GenBank/DDBJ databases">
        <title>Sequencing the genomes of 1000 actinobacteria strains.</title>
        <authorList>
            <person name="Klenk H.-P."/>
        </authorList>
    </citation>
    <scope>NUCLEOTIDE SEQUENCE [LARGE SCALE GENOMIC DNA]</scope>
    <source>
        <strain evidence="2 3">DSM 45278</strain>
    </source>
</reference>
<dbReference type="PANTHER" id="PTHR20854:SF4">
    <property type="entry name" value="INOSITOL-1-MONOPHOSPHATASE-RELATED"/>
    <property type="match status" value="1"/>
</dbReference>
<feature type="binding site" evidence="1">
    <location>
        <position position="208"/>
    </location>
    <ligand>
        <name>Mg(2+)</name>
        <dbReference type="ChEBI" id="CHEBI:18420"/>
        <label>1</label>
        <note>catalytic</note>
    </ligand>
</feature>
<feature type="binding site" evidence="1">
    <location>
        <position position="65"/>
    </location>
    <ligand>
        <name>Mg(2+)</name>
        <dbReference type="ChEBI" id="CHEBI:18420"/>
        <label>1</label>
        <note>catalytic</note>
    </ligand>
</feature>
<keyword evidence="1" id="KW-0460">Magnesium</keyword>
<evidence type="ECO:0000313" key="3">
    <source>
        <dbReference type="Proteomes" id="UP000584931"/>
    </source>
</evidence>
<protein>
    <submittedName>
        <fullName evidence="2">Histidinol-phosphatase</fullName>
        <ecNumber evidence="2">3.1.3.15</ecNumber>
    </submittedName>
</protein>
<dbReference type="RefSeq" id="WP_179808780.1">
    <property type="nucleotide sequence ID" value="NZ_JACCHL010000001.1"/>
</dbReference>
<dbReference type="EMBL" id="JACCHL010000001">
    <property type="protein sequence ID" value="NYH50434.1"/>
    <property type="molecule type" value="Genomic_DNA"/>
</dbReference>
<gene>
    <name evidence="2" type="ORF">HNR06_000023</name>
</gene>
<feature type="binding site" evidence="1">
    <location>
        <position position="83"/>
    </location>
    <ligand>
        <name>Mg(2+)</name>
        <dbReference type="ChEBI" id="CHEBI:18420"/>
        <label>1</label>
        <note>catalytic</note>
    </ligand>
</feature>
<organism evidence="2 3">
    <name type="scientific">Nocardiopsis sinuspersici</name>
    <dbReference type="NCBI Taxonomy" id="501010"/>
    <lineage>
        <taxon>Bacteria</taxon>
        <taxon>Bacillati</taxon>
        <taxon>Actinomycetota</taxon>
        <taxon>Actinomycetes</taxon>
        <taxon>Streptosporangiales</taxon>
        <taxon>Nocardiopsidaceae</taxon>
        <taxon>Nocardiopsis</taxon>
    </lineage>
</organism>
<dbReference type="PANTHER" id="PTHR20854">
    <property type="entry name" value="INOSITOL MONOPHOSPHATASE"/>
    <property type="match status" value="1"/>
</dbReference>
<dbReference type="Gene3D" id="3.40.190.80">
    <property type="match status" value="1"/>
</dbReference>
<dbReference type="PRINTS" id="PR00377">
    <property type="entry name" value="IMPHPHTASES"/>
</dbReference>
<keyword evidence="1" id="KW-0479">Metal-binding</keyword>
<dbReference type="Gene3D" id="3.30.540.10">
    <property type="entry name" value="Fructose-1,6-Bisphosphatase, subunit A, domain 1"/>
    <property type="match status" value="1"/>
</dbReference>
<comment type="cofactor">
    <cofactor evidence="1">
        <name>Mg(2+)</name>
        <dbReference type="ChEBI" id="CHEBI:18420"/>
    </cofactor>
</comment>
<dbReference type="SUPFAM" id="SSF56655">
    <property type="entry name" value="Carbohydrate phosphatase"/>
    <property type="match status" value="1"/>
</dbReference>
<dbReference type="GO" id="GO:0008934">
    <property type="term" value="F:inositol monophosphate 1-phosphatase activity"/>
    <property type="evidence" value="ECO:0007669"/>
    <property type="project" value="TreeGrafter"/>
</dbReference>